<reference evidence="1 2" key="2">
    <citation type="submission" date="2020-03" db="EMBL/GenBank/DDBJ databases">
        <authorList>
            <person name="Ichikawa N."/>
            <person name="Kimura A."/>
            <person name="Kitahashi Y."/>
            <person name="Uohara A."/>
        </authorList>
    </citation>
    <scope>NUCLEOTIDE SEQUENCE [LARGE SCALE GENOMIC DNA]</scope>
    <source>
        <strain evidence="1 2">NBRC 108639</strain>
    </source>
</reference>
<comment type="caution">
    <text evidence="1">The sequence shown here is derived from an EMBL/GenBank/DDBJ whole genome shotgun (WGS) entry which is preliminary data.</text>
</comment>
<gene>
    <name evidence="1" type="ORF">Phou_031220</name>
</gene>
<dbReference type="NCBIfam" id="TIGR04267">
    <property type="entry name" value="mod_HExxH"/>
    <property type="match status" value="1"/>
</dbReference>
<dbReference type="RefSeq" id="WP_173056604.1">
    <property type="nucleotide sequence ID" value="NZ_BAABGO010000001.1"/>
</dbReference>
<dbReference type="EMBL" id="BLPF01000001">
    <property type="protein sequence ID" value="GFJ78942.1"/>
    <property type="molecule type" value="Genomic_DNA"/>
</dbReference>
<keyword evidence="2" id="KW-1185">Reference proteome</keyword>
<accession>A0A6V8K1F1</accession>
<protein>
    <recommendedName>
        <fullName evidence="3">HEXXH motif domain-containing protein</fullName>
    </recommendedName>
</protein>
<dbReference type="InterPro" id="IPR026337">
    <property type="entry name" value="AKG_HExxH"/>
</dbReference>
<dbReference type="AlphaFoldDB" id="A0A6V8K1F1"/>
<sequence>MTAYHRLPATLLSGLAASTGGRGASRALAEAQLSKHLLLIANLLRRWSGPAADRDRIVHALEAARAAASAEAARVLGSPLVGAWVAIVSRAVAQGRAERDDVAHLGAVAAVTCAAARVDTEMTVPVRDGAVALPGVGRLAVGEARHARVTSAGGTLTVDAGRGPVTVTGAADDGWQPVRTLVAGSGTVRAKLALDDVDPYRHGYHAPPAPRLSAAEFAHWQELFTEAWHLLTERVPYRAAEIAAGLRALVPLQGDGRSARSATIRHVFGVFGLTRPATAADFAVTLVHEYQHAKLSALLDLVQLSDPADERRYFAPWRTDARPLAGLLQGVYAFAGVADTWRALRGVPGVTDAAEQEFANARLQVAQSLATLEGSGALTPVGARFAAHLRHFTDALLAEPVPTAVARRAEQRQRQLHERWRAANAT</sequence>
<organism evidence="1 2">
    <name type="scientific">Phytohabitans houttuyneae</name>
    <dbReference type="NCBI Taxonomy" id="1076126"/>
    <lineage>
        <taxon>Bacteria</taxon>
        <taxon>Bacillati</taxon>
        <taxon>Actinomycetota</taxon>
        <taxon>Actinomycetes</taxon>
        <taxon>Micromonosporales</taxon>
        <taxon>Micromonosporaceae</taxon>
    </lineage>
</organism>
<dbReference type="Proteomes" id="UP000482800">
    <property type="component" value="Unassembled WGS sequence"/>
</dbReference>
<evidence type="ECO:0008006" key="3">
    <source>
        <dbReference type="Google" id="ProtNLM"/>
    </source>
</evidence>
<evidence type="ECO:0000313" key="1">
    <source>
        <dbReference type="EMBL" id="GFJ78942.1"/>
    </source>
</evidence>
<evidence type="ECO:0000313" key="2">
    <source>
        <dbReference type="Proteomes" id="UP000482800"/>
    </source>
</evidence>
<name>A0A6V8K1F1_9ACTN</name>
<proteinExistence type="predicted"/>
<reference evidence="1 2" key="1">
    <citation type="submission" date="2020-03" db="EMBL/GenBank/DDBJ databases">
        <title>Whole genome shotgun sequence of Phytohabitans houttuyneae NBRC 108639.</title>
        <authorList>
            <person name="Komaki H."/>
            <person name="Tamura T."/>
        </authorList>
    </citation>
    <scope>NUCLEOTIDE SEQUENCE [LARGE SCALE GENOMIC DNA]</scope>
    <source>
        <strain evidence="1 2">NBRC 108639</strain>
    </source>
</reference>